<organism evidence="3 4">
    <name type="scientific">Apatococcus fuscideae</name>
    <dbReference type="NCBI Taxonomy" id="2026836"/>
    <lineage>
        <taxon>Eukaryota</taxon>
        <taxon>Viridiplantae</taxon>
        <taxon>Chlorophyta</taxon>
        <taxon>core chlorophytes</taxon>
        <taxon>Trebouxiophyceae</taxon>
        <taxon>Chlorellales</taxon>
        <taxon>Chlorellaceae</taxon>
        <taxon>Apatococcus</taxon>
    </lineage>
</organism>
<keyword evidence="2" id="KW-0732">Signal</keyword>
<name>A0AAW1TDA9_9CHLO</name>
<feature type="chain" id="PRO_5043486437" evidence="2">
    <location>
        <begin position="17"/>
        <end position="93"/>
    </location>
</feature>
<gene>
    <name evidence="3" type="ORF">WJX84_004843</name>
</gene>
<comment type="caution">
    <text evidence="3">The sequence shown here is derived from an EMBL/GenBank/DDBJ whole genome shotgun (WGS) entry which is preliminary data.</text>
</comment>
<dbReference type="EMBL" id="JALJOV010000060">
    <property type="protein sequence ID" value="KAK9867852.1"/>
    <property type="molecule type" value="Genomic_DNA"/>
</dbReference>
<keyword evidence="4" id="KW-1185">Reference proteome</keyword>
<sequence length="93" mass="9202">VLGVLIALLYSGCARTSSKGAPSSSTTSLDPEALRAGGITLLPPNNSTLVFSAAPSNGVGAAWAPNQSEDSASTPLLQGHDVEQGGGNSGRHS</sequence>
<proteinExistence type="predicted"/>
<evidence type="ECO:0000313" key="4">
    <source>
        <dbReference type="Proteomes" id="UP001485043"/>
    </source>
</evidence>
<accession>A0AAW1TDA9</accession>
<evidence type="ECO:0000313" key="3">
    <source>
        <dbReference type="EMBL" id="KAK9867852.1"/>
    </source>
</evidence>
<feature type="compositionally biased region" description="Gly residues" evidence="1">
    <location>
        <begin position="84"/>
        <end position="93"/>
    </location>
</feature>
<reference evidence="3 4" key="1">
    <citation type="journal article" date="2024" name="Nat. Commun.">
        <title>Phylogenomics reveals the evolutionary origins of lichenization in chlorophyte algae.</title>
        <authorList>
            <person name="Puginier C."/>
            <person name="Libourel C."/>
            <person name="Otte J."/>
            <person name="Skaloud P."/>
            <person name="Haon M."/>
            <person name="Grisel S."/>
            <person name="Petersen M."/>
            <person name="Berrin J.G."/>
            <person name="Delaux P.M."/>
            <person name="Dal Grande F."/>
            <person name="Keller J."/>
        </authorList>
    </citation>
    <scope>NUCLEOTIDE SEQUENCE [LARGE SCALE GENOMIC DNA]</scope>
    <source>
        <strain evidence="3 4">SAG 2523</strain>
    </source>
</reference>
<feature type="signal peptide" evidence="2">
    <location>
        <begin position="1"/>
        <end position="16"/>
    </location>
</feature>
<evidence type="ECO:0000256" key="1">
    <source>
        <dbReference type="SAM" id="MobiDB-lite"/>
    </source>
</evidence>
<evidence type="ECO:0000256" key="2">
    <source>
        <dbReference type="SAM" id="SignalP"/>
    </source>
</evidence>
<dbReference type="AlphaFoldDB" id="A0AAW1TDA9"/>
<feature type="non-terminal residue" evidence="3">
    <location>
        <position position="1"/>
    </location>
</feature>
<feature type="region of interest" description="Disordered" evidence="1">
    <location>
        <begin position="60"/>
        <end position="93"/>
    </location>
</feature>
<protein>
    <submittedName>
        <fullName evidence="3">Uncharacterized protein</fullName>
    </submittedName>
</protein>
<dbReference type="Proteomes" id="UP001485043">
    <property type="component" value="Unassembled WGS sequence"/>
</dbReference>
<feature type="compositionally biased region" description="Polar residues" evidence="1">
    <location>
        <begin position="65"/>
        <end position="76"/>
    </location>
</feature>